<gene>
    <name evidence="2" type="ORF">TRSC58_02870</name>
</gene>
<evidence type="ECO:0000256" key="1">
    <source>
        <dbReference type="SAM" id="MobiDB-lite"/>
    </source>
</evidence>
<dbReference type="OrthoDB" id="246956at2759"/>
<protein>
    <submittedName>
        <fullName evidence="2">Uncharacterized protein</fullName>
    </submittedName>
</protein>
<dbReference type="AlphaFoldDB" id="A0A061J7Y2"/>
<comment type="caution">
    <text evidence="2">The sequence shown here is derived from an EMBL/GenBank/DDBJ whole genome shotgun (WGS) entry which is preliminary data.</text>
</comment>
<keyword evidence="3" id="KW-1185">Reference proteome</keyword>
<accession>A0A061J7Y2</accession>
<name>A0A061J7Y2_TRYRA</name>
<dbReference type="EMBL" id="AUPL01002870">
    <property type="protein sequence ID" value="ESL09407.1"/>
    <property type="molecule type" value="Genomic_DNA"/>
</dbReference>
<dbReference type="VEuPathDB" id="TriTrypDB:TRSC58_02870"/>
<evidence type="ECO:0000313" key="3">
    <source>
        <dbReference type="Proteomes" id="UP000031737"/>
    </source>
</evidence>
<feature type="compositionally biased region" description="Basic and acidic residues" evidence="1">
    <location>
        <begin position="376"/>
        <end position="390"/>
    </location>
</feature>
<sequence length="424" mass="46451">MTYVQSADRFDWCAGFSTMLESGTEKRLRDLWQRLLCSVCSEEALAEASRGPRVGWNPYRPARGEHLLKGVLNSEVYEWRSAVQVNSLRVVGSALLVEASPRSPVNPVLDINPFHIEANNSGTVINGLSSEGTGAQCSGRTGPPYDNDSVAMDVTCTENNKENALCTTATQEAVNGIFEVLWGTVAVPWIMERYASTHQLRLKKQETDMHDRSKATLSYYGADHGNRFSAKPTRKNDPVPNRRRPKTGPAMCRGGTLGRTGPALPLGKKVPALLLHAVDASPEKFVDVVKGEENPVVVVKQGVSFLHELDCSPNQQRVSSFRSTAMNSSRAPEAERRRLLLLGKPAVRGPSLQCNRKPSLGVLQPHDSPPTGLRFALRDQQNRVGDKNTDKCPGTSRASPGGRGRKLAPLPPKSNFRSPKNLRQ</sequence>
<organism evidence="2 3">
    <name type="scientific">Trypanosoma rangeli SC58</name>
    <dbReference type="NCBI Taxonomy" id="429131"/>
    <lineage>
        <taxon>Eukaryota</taxon>
        <taxon>Discoba</taxon>
        <taxon>Euglenozoa</taxon>
        <taxon>Kinetoplastea</taxon>
        <taxon>Metakinetoplastina</taxon>
        <taxon>Trypanosomatida</taxon>
        <taxon>Trypanosomatidae</taxon>
        <taxon>Trypanosoma</taxon>
        <taxon>Herpetosoma</taxon>
    </lineage>
</organism>
<feature type="region of interest" description="Disordered" evidence="1">
    <location>
        <begin position="221"/>
        <end position="258"/>
    </location>
</feature>
<feature type="region of interest" description="Disordered" evidence="1">
    <location>
        <begin position="348"/>
        <end position="424"/>
    </location>
</feature>
<reference evidence="2 3" key="1">
    <citation type="submission" date="2013-07" db="EMBL/GenBank/DDBJ databases">
        <authorList>
            <person name="Stoco P.H."/>
            <person name="Wagner G."/>
            <person name="Gerber A."/>
            <person name="Zaha A."/>
            <person name="Thompson C."/>
            <person name="Bartholomeu D.C."/>
            <person name="Luckemeyer D.D."/>
            <person name="Bahia D."/>
            <person name="Loreto E."/>
            <person name="Prestes E.B."/>
            <person name="Lima F.M."/>
            <person name="Rodrigues-Luiz G."/>
            <person name="Vallejo G.A."/>
            <person name="Filho J.F."/>
            <person name="Monteiro K.M."/>
            <person name="Tyler K.M."/>
            <person name="de Almeida L.G."/>
            <person name="Ortiz M.F."/>
            <person name="Siervo M.A."/>
            <person name="de Moraes M.H."/>
            <person name="Cunha O.L."/>
            <person name="Mendonca-Neto R."/>
            <person name="Silva R."/>
            <person name="Teixeira S.M."/>
            <person name="Murta S.M."/>
            <person name="Sincero T.C."/>
            <person name="Mendes T.A."/>
            <person name="Urmenyi T.P."/>
            <person name="Silva V.G."/>
            <person name="da Rocha W.D."/>
            <person name="Andersson B."/>
            <person name="Romanha A.J."/>
            <person name="Steindel M."/>
            <person name="de Vasconcelos A.T."/>
            <person name="Grisard E.C."/>
        </authorList>
    </citation>
    <scope>NUCLEOTIDE SEQUENCE [LARGE SCALE GENOMIC DNA]</scope>
    <source>
        <strain evidence="2 3">SC58</strain>
    </source>
</reference>
<proteinExistence type="predicted"/>
<dbReference type="Proteomes" id="UP000031737">
    <property type="component" value="Unassembled WGS sequence"/>
</dbReference>
<evidence type="ECO:0000313" key="2">
    <source>
        <dbReference type="EMBL" id="ESL09407.1"/>
    </source>
</evidence>